<evidence type="ECO:0000313" key="1">
    <source>
        <dbReference type="EMBL" id="MBB2199659.1"/>
    </source>
</evidence>
<name>A0A7W4PKI9_9PROT</name>
<sequence length="532" mass="61291">MEYNRIVYPERAEYLNEDIFRSYKVFLDHWNDLASKFKSNFEESILRRVSKTLIVIGEQSSGKTLLANKIDQDFKITKEKCRTGAIEYDRNNIWHRIVSGAGRNNELIEKNTNKSVLFHIENNSKWVDDVKTFCGSNSDRTCIIIADNCENHYFIQGILGMTDTEFLQVGFTEPMLVAAAQRYVALCRNDLRGAMFAMFTNSSSFAESFHKEVNKLHNRLVENIPLPIPSPQDKETIIRVNTNRLNPFSYWYCLDRAGVDEKLNVLEKIKSESGFKDVFEAVDSAIQKASPSRVGRPPKKCLLTLFAFTDQNDITGLIESLEISELEHNINDNIFVDVATFKNNWKDFFLFDDQRKGKLLQSEWNLRIVLVGNQFTSLLLSGHHKVETKKIMESCLKYHGPGTQTETIQRHKDALESDLDILNGLPPNDLTAFWASGQVRSHQYEKELLELFPNYNKSDEGFLSYRPDWVVEPYSVCELSSSRDSSISSVNEAIRRKAIVCEFTALKEFNKTTVQSYLNRKIPNYVNILQEQ</sequence>
<dbReference type="Proteomes" id="UP000530320">
    <property type="component" value="Unassembled WGS sequence"/>
</dbReference>
<dbReference type="AlphaFoldDB" id="A0A7W4PKI9"/>
<reference evidence="1 2" key="1">
    <citation type="submission" date="2020-04" db="EMBL/GenBank/DDBJ databases">
        <title>Description of novel Gluconacetobacter.</title>
        <authorList>
            <person name="Sombolestani A."/>
        </authorList>
    </citation>
    <scope>NUCLEOTIDE SEQUENCE [LARGE SCALE GENOMIC DNA]</scope>
    <source>
        <strain evidence="1 2">LMG 22058</strain>
    </source>
</reference>
<dbReference type="EMBL" id="JABEQP010000026">
    <property type="protein sequence ID" value="MBB2199659.1"/>
    <property type="molecule type" value="Genomic_DNA"/>
</dbReference>
<gene>
    <name evidence="1" type="ORF">HLH44_19880</name>
</gene>
<organism evidence="1 2">
    <name type="scientific">Gluconacetobacter dulcium</name>
    <dbReference type="NCBI Taxonomy" id="2729096"/>
    <lineage>
        <taxon>Bacteria</taxon>
        <taxon>Pseudomonadati</taxon>
        <taxon>Pseudomonadota</taxon>
        <taxon>Alphaproteobacteria</taxon>
        <taxon>Acetobacterales</taxon>
        <taxon>Acetobacteraceae</taxon>
        <taxon>Gluconacetobacter</taxon>
    </lineage>
</organism>
<comment type="caution">
    <text evidence="1">The sequence shown here is derived from an EMBL/GenBank/DDBJ whole genome shotgun (WGS) entry which is preliminary data.</text>
</comment>
<proteinExistence type="predicted"/>
<evidence type="ECO:0000313" key="2">
    <source>
        <dbReference type="Proteomes" id="UP000530320"/>
    </source>
</evidence>
<protein>
    <submittedName>
        <fullName evidence="1">Uncharacterized protein</fullName>
    </submittedName>
</protein>
<dbReference type="RefSeq" id="WP_183010573.1">
    <property type="nucleotide sequence ID" value="NZ_JABEQP010000026.1"/>
</dbReference>
<accession>A0A7W4PKI9</accession>